<dbReference type="EMBL" id="AP023343">
    <property type="protein sequence ID" value="BCI86297.1"/>
    <property type="molecule type" value="Genomic_DNA"/>
</dbReference>
<evidence type="ECO:0000313" key="4">
    <source>
        <dbReference type="EMBL" id="BCI86297.1"/>
    </source>
</evidence>
<dbReference type="InterPro" id="IPR043796">
    <property type="entry name" value="ESX-1_EspA/EspE-like"/>
</dbReference>
<feature type="compositionally biased region" description="Polar residues" evidence="1">
    <location>
        <begin position="359"/>
        <end position="380"/>
    </location>
</feature>
<dbReference type="Proteomes" id="UP000516380">
    <property type="component" value="Chromosome"/>
</dbReference>
<sequence>MDVWQLFCDLWQDAWIEQTPEVAEMLLKQPAAQELAEDFPERPRGSSVCGWTIRGLSGLQPLLGDGSPDPGDRLAASGPMFADVSARIAALIPDDGWQGLAAQSYSAQNLAQSQRAKMMGDLDRRTGELVSAQAEAIQRVYYVVVAERLAVAGTFAFCIYYEVTGGPAGQILSFQVAVAVCTVAIIVLSGFLIDLWITTSQNAIDLQAATQKLTDMLTMLPTLSDTIPGLPDGALPPSHTRPEFDAARLLDFTGPLPKHRISPWLSPTYPAHSNSTCPPYRAPASRFRRTPLAHPPVDRHANLARPVLRRGWSTQGAHRKRTGRLTRLFGGPGWAAHNGSANGTLQPAHRAPGAAGGLSQLTNTAGQQAQMISSLTQQGARPQAPRPIRSPGTAIPPAPPRAHPAHGAFQ</sequence>
<feature type="transmembrane region" description="Helical" evidence="2">
    <location>
        <begin position="172"/>
        <end position="197"/>
    </location>
</feature>
<dbReference type="AlphaFoldDB" id="A0A7G1I5P3"/>
<protein>
    <submittedName>
        <fullName evidence="4">ESX-1 secretion-associated protein EspE</fullName>
    </submittedName>
</protein>
<evidence type="ECO:0000256" key="1">
    <source>
        <dbReference type="SAM" id="MobiDB-lite"/>
    </source>
</evidence>
<feature type="transmembrane region" description="Helical" evidence="2">
    <location>
        <begin position="140"/>
        <end position="160"/>
    </location>
</feature>
<evidence type="ECO:0000256" key="2">
    <source>
        <dbReference type="SAM" id="Phobius"/>
    </source>
</evidence>
<reference evidence="4 5" key="1">
    <citation type="submission" date="2020-07" db="EMBL/GenBank/DDBJ databases">
        <title>Mycobacterium kansasii (former subtype) with zoonotic potential isolated from diseased indoor pet cat, Japan.</title>
        <authorList>
            <person name="Fukano H."/>
            <person name="Terazono T."/>
            <person name="Hoshino Y."/>
        </authorList>
    </citation>
    <scope>NUCLEOTIDE SEQUENCE [LARGE SCALE GENOMIC DNA]</scope>
    <source>
        <strain evidence="4 5">Kuro-I</strain>
    </source>
</reference>
<name>A0A7G1I5P3_MYCKA</name>
<keyword evidence="2" id="KW-0812">Transmembrane</keyword>
<keyword evidence="2" id="KW-1133">Transmembrane helix</keyword>
<gene>
    <name evidence="4" type="primary">espE</name>
    <name evidence="4" type="ORF">NIIDMKKI_15030</name>
</gene>
<organism evidence="4 5">
    <name type="scientific">Mycobacterium kansasii</name>
    <dbReference type="NCBI Taxonomy" id="1768"/>
    <lineage>
        <taxon>Bacteria</taxon>
        <taxon>Bacillati</taxon>
        <taxon>Actinomycetota</taxon>
        <taxon>Actinomycetes</taxon>
        <taxon>Mycobacteriales</taxon>
        <taxon>Mycobacteriaceae</taxon>
        <taxon>Mycobacterium</taxon>
    </lineage>
</organism>
<proteinExistence type="predicted"/>
<feature type="region of interest" description="Disordered" evidence="1">
    <location>
        <begin position="338"/>
        <end position="410"/>
    </location>
</feature>
<keyword evidence="5" id="KW-1185">Reference proteome</keyword>
<accession>A0A7G1I5P3</accession>
<keyword evidence="2" id="KW-0472">Membrane</keyword>
<evidence type="ECO:0000259" key="3">
    <source>
        <dbReference type="Pfam" id="PF18879"/>
    </source>
</evidence>
<feature type="domain" description="ESX-1 secretion-associated protein EspA/EspE-like" evidence="3">
    <location>
        <begin position="63"/>
        <end position="140"/>
    </location>
</feature>
<evidence type="ECO:0000313" key="5">
    <source>
        <dbReference type="Proteomes" id="UP000516380"/>
    </source>
</evidence>
<dbReference type="Pfam" id="PF18879">
    <property type="entry name" value="EspA_EspE"/>
    <property type="match status" value="1"/>
</dbReference>